<proteinExistence type="predicted"/>
<feature type="chain" id="PRO_5015991456" evidence="1">
    <location>
        <begin position="25"/>
        <end position="121"/>
    </location>
</feature>
<dbReference type="RefSeq" id="WP_111165229.1">
    <property type="nucleotide sequence ID" value="NZ_POUA01000006.1"/>
</dbReference>
<organism evidence="2 3">
    <name type="scientific">Spongiactinospora gelatinilytica</name>
    <dbReference type="NCBI Taxonomy" id="2666298"/>
    <lineage>
        <taxon>Bacteria</taxon>
        <taxon>Bacillati</taxon>
        <taxon>Actinomycetota</taxon>
        <taxon>Actinomycetes</taxon>
        <taxon>Streptosporangiales</taxon>
        <taxon>Streptosporangiaceae</taxon>
        <taxon>Spongiactinospora</taxon>
    </lineage>
</organism>
<name>A0A2W2IE09_9ACTN</name>
<dbReference type="EMBL" id="POUA01000006">
    <property type="protein sequence ID" value="PZG56327.1"/>
    <property type="molecule type" value="Genomic_DNA"/>
</dbReference>
<accession>A0A2W2IE09</accession>
<protein>
    <submittedName>
        <fullName evidence="2">Uncharacterized protein</fullName>
    </submittedName>
</protein>
<sequence>MFIRAAIVAVSIACVLMPAAPASASAERRVWESANRRGSVTVNSGRDVVTVCDFQADDTYVEAEYATSFLAIHKVADSNGALAGCAVDRVILGRVDVFKLCYGKRHVWRQCDQSIWLKHRK</sequence>
<reference evidence="2 3" key="1">
    <citation type="submission" date="2018-01" db="EMBL/GenBank/DDBJ databases">
        <title>Draft genome sequence of Sphaerisporangium sp. 7K107.</title>
        <authorList>
            <person name="Sahin N."/>
            <person name="Saygin H."/>
            <person name="Ay H."/>
        </authorList>
    </citation>
    <scope>NUCLEOTIDE SEQUENCE [LARGE SCALE GENOMIC DNA]</scope>
    <source>
        <strain evidence="2 3">7K107</strain>
    </source>
</reference>
<evidence type="ECO:0000313" key="2">
    <source>
        <dbReference type="EMBL" id="PZG56327.1"/>
    </source>
</evidence>
<keyword evidence="3" id="KW-1185">Reference proteome</keyword>
<feature type="signal peptide" evidence="1">
    <location>
        <begin position="1"/>
        <end position="24"/>
    </location>
</feature>
<evidence type="ECO:0000313" key="3">
    <source>
        <dbReference type="Proteomes" id="UP000248544"/>
    </source>
</evidence>
<dbReference type="AlphaFoldDB" id="A0A2W2IE09"/>
<evidence type="ECO:0000256" key="1">
    <source>
        <dbReference type="SAM" id="SignalP"/>
    </source>
</evidence>
<dbReference type="Proteomes" id="UP000248544">
    <property type="component" value="Unassembled WGS sequence"/>
</dbReference>
<comment type="caution">
    <text evidence="2">The sequence shown here is derived from an EMBL/GenBank/DDBJ whole genome shotgun (WGS) entry which is preliminary data.</text>
</comment>
<keyword evidence="1" id="KW-0732">Signal</keyword>
<gene>
    <name evidence="2" type="ORF">C1I98_01460</name>
</gene>